<dbReference type="GO" id="GO:0005975">
    <property type="term" value="P:carbohydrate metabolic process"/>
    <property type="evidence" value="ECO:0007669"/>
    <property type="project" value="InterPro"/>
</dbReference>
<dbReference type="EMBL" id="CAMXCT010000546">
    <property type="protein sequence ID" value="CAI3980228.1"/>
    <property type="molecule type" value="Genomic_DNA"/>
</dbReference>
<dbReference type="Pfam" id="PF01522">
    <property type="entry name" value="Polysacc_deac_1"/>
    <property type="match status" value="1"/>
</dbReference>
<dbReference type="InterPro" id="IPR038286">
    <property type="entry name" value="IPK_sf"/>
</dbReference>
<keyword evidence="2 4" id="KW-0808">Transferase</keyword>
<reference evidence="6" key="1">
    <citation type="submission" date="2022-10" db="EMBL/GenBank/DDBJ databases">
        <authorList>
            <person name="Chen Y."/>
            <person name="Dougan E. K."/>
            <person name="Chan C."/>
            <person name="Rhodes N."/>
            <person name="Thang M."/>
        </authorList>
    </citation>
    <scope>NUCLEOTIDE SEQUENCE</scope>
</reference>
<feature type="domain" description="NodB homology" evidence="5">
    <location>
        <begin position="336"/>
        <end position="530"/>
    </location>
</feature>
<dbReference type="EC" id="2.7.-.-" evidence="4"/>
<evidence type="ECO:0000256" key="4">
    <source>
        <dbReference type="RuleBase" id="RU363090"/>
    </source>
</evidence>
<dbReference type="Pfam" id="PF03770">
    <property type="entry name" value="IPK"/>
    <property type="match status" value="1"/>
</dbReference>
<gene>
    <name evidence="6" type="ORF">C1SCF055_LOCUS8124</name>
</gene>
<keyword evidence="8" id="KW-1185">Reference proteome</keyword>
<dbReference type="GO" id="GO:0032958">
    <property type="term" value="P:inositol phosphate biosynthetic process"/>
    <property type="evidence" value="ECO:0007669"/>
    <property type="project" value="InterPro"/>
</dbReference>
<dbReference type="Proteomes" id="UP001152797">
    <property type="component" value="Unassembled WGS sequence"/>
</dbReference>
<evidence type="ECO:0000256" key="2">
    <source>
        <dbReference type="ARBA" id="ARBA00022679"/>
    </source>
</evidence>
<accession>A0A9P1BXR5</accession>
<dbReference type="EMBL" id="CAMXCT030000546">
    <property type="protein sequence ID" value="CAL4767540.1"/>
    <property type="molecule type" value="Genomic_DNA"/>
</dbReference>
<dbReference type="InterPro" id="IPR005522">
    <property type="entry name" value="IPK"/>
</dbReference>
<evidence type="ECO:0000259" key="5">
    <source>
        <dbReference type="PROSITE" id="PS51677"/>
    </source>
</evidence>
<evidence type="ECO:0000313" key="8">
    <source>
        <dbReference type="Proteomes" id="UP001152797"/>
    </source>
</evidence>
<organism evidence="6">
    <name type="scientific">Cladocopium goreaui</name>
    <dbReference type="NCBI Taxonomy" id="2562237"/>
    <lineage>
        <taxon>Eukaryota</taxon>
        <taxon>Sar</taxon>
        <taxon>Alveolata</taxon>
        <taxon>Dinophyceae</taxon>
        <taxon>Suessiales</taxon>
        <taxon>Symbiodiniaceae</taxon>
        <taxon>Cladocopium</taxon>
    </lineage>
</organism>
<dbReference type="PROSITE" id="PS51677">
    <property type="entry name" value="NODB"/>
    <property type="match status" value="1"/>
</dbReference>
<dbReference type="SUPFAM" id="SSF88713">
    <property type="entry name" value="Glycoside hydrolase/deacetylase"/>
    <property type="match status" value="1"/>
</dbReference>
<evidence type="ECO:0000256" key="3">
    <source>
        <dbReference type="ARBA" id="ARBA00022777"/>
    </source>
</evidence>
<dbReference type="GO" id="GO:0046854">
    <property type="term" value="P:phosphatidylinositol phosphate biosynthetic process"/>
    <property type="evidence" value="ECO:0007669"/>
    <property type="project" value="TreeGrafter"/>
</dbReference>
<dbReference type="AlphaFoldDB" id="A0A9P1BXR5"/>
<dbReference type="SUPFAM" id="SSF56104">
    <property type="entry name" value="SAICAR synthase-like"/>
    <property type="match status" value="1"/>
</dbReference>
<dbReference type="PANTHER" id="PTHR12400:SF21">
    <property type="entry name" value="KINASE"/>
    <property type="match status" value="1"/>
</dbReference>
<dbReference type="PANTHER" id="PTHR12400">
    <property type="entry name" value="INOSITOL POLYPHOSPHATE KINASE"/>
    <property type="match status" value="1"/>
</dbReference>
<evidence type="ECO:0000313" key="7">
    <source>
        <dbReference type="EMBL" id="CAL4767540.1"/>
    </source>
</evidence>
<dbReference type="GO" id="GO:0005737">
    <property type="term" value="C:cytoplasm"/>
    <property type="evidence" value="ECO:0007669"/>
    <property type="project" value="TreeGrafter"/>
</dbReference>
<comment type="similarity">
    <text evidence="1 4">Belongs to the inositol phosphokinase (IPK) family.</text>
</comment>
<dbReference type="EMBL" id="CAMXCT020000546">
    <property type="protein sequence ID" value="CAL1133603.1"/>
    <property type="molecule type" value="Genomic_DNA"/>
</dbReference>
<keyword evidence="3 4" id="KW-0418">Kinase</keyword>
<dbReference type="GO" id="GO:0016810">
    <property type="term" value="F:hydrolase activity, acting on carbon-nitrogen (but not peptide) bonds"/>
    <property type="evidence" value="ECO:0007669"/>
    <property type="project" value="InterPro"/>
</dbReference>
<name>A0A9P1BXR5_9DINO</name>
<evidence type="ECO:0000256" key="1">
    <source>
        <dbReference type="ARBA" id="ARBA00007374"/>
    </source>
</evidence>
<dbReference type="GO" id="GO:0000828">
    <property type="term" value="F:inositol hexakisphosphate kinase activity"/>
    <property type="evidence" value="ECO:0007669"/>
    <property type="project" value="TreeGrafter"/>
</dbReference>
<dbReference type="InterPro" id="IPR002509">
    <property type="entry name" value="NODB_dom"/>
</dbReference>
<reference evidence="7 8" key="2">
    <citation type="submission" date="2024-05" db="EMBL/GenBank/DDBJ databases">
        <authorList>
            <person name="Chen Y."/>
            <person name="Shah S."/>
            <person name="Dougan E. K."/>
            <person name="Thang M."/>
            <person name="Chan C."/>
        </authorList>
    </citation>
    <scope>NUCLEOTIDE SEQUENCE [LARGE SCALE GENOMIC DNA]</scope>
</reference>
<evidence type="ECO:0000313" key="6">
    <source>
        <dbReference type="EMBL" id="CAI3980228.1"/>
    </source>
</evidence>
<sequence>MGQLLCCGWEESQQDEGCDSHDVIHDLDAFEEAGAVGGHMRFLKPKSGVTIIAVRGRQRYQVRQRMHSVVLKTASSNEKAFYEALGSRFAALEPFLPRYFGTTSVQTNGSVQSYLVLEDVGMTNPAVCDVKLGFVQRASHHNDEKWKAMRRKAAATTSAQVGFRHCGLTYCDWKSGAKVKEDKHAGRLVQRSELLRAFGKFFNQHPGQPWPLRGPFKQVVLKAIAGITALEGIVSVLNGVRFWGASLLFMMDSNAIWKRDAERIESSFKMKLIDFGNATFIGDGPDKELLCSLRNLRAMFAAMLQKTDDVQDPAFQVCRYHLFANTLWLSAKGVQGLVALTIDDGICRGDQAKSMLPEVLTLLRTFSAKATFFLSSHYVHGNDVQRLLFEGHEPANHMPEDREYSSFSAKSFETALAETDDLLRPFLKASAPRWFRAPQGRLTKEMAQVLQARNMSHALGDCYADDWAIPDPMRVASVYLRQVQEDEVVIMHMPQKGFRQHTYEVPGLESEDPFAYGLQTIDTCTHVVAI</sequence>
<dbReference type="InterPro" id="IPR011330">
    <property type="entry name" value="Glyco_hydro/deAcase_b/a-brl"/>
</dbReference>
<comment type="caution">
    <text evidence="6">The sequence shown here is derived from an EMBL/GenBank/DDBJ whole genome shotgun (WGS) entry which is preliminary data.</text>
</comment>
<dbReference type="Gene3D" id="3.30.470.160">
    <property type="entry name" value="Inositol polyphosphate kinase"/>
    <property type="match status" value="1"/>
</dbReference>
<protein>
    <recommendedName>
        <fullName evidence="4">Kinase</fullName>
        <ecNumber evidence="4">2.7.-.-</ecNumber>
    </recommendedName>
</protein>
<proteinExistence type="inferred from homology"/>
<dbReference type="OrthoDB" id="337644at2759"/>
<dbReference type="Gene3D" id="3.20.20.370">
    <property type="entry name" value="Glycoside hydrolase/deacetylase"/>
    <property type="match status" value="1"/>
</dbReference>
<dbReference type="GO" id="GO:0005634">
    <property type="term" value="C:nucleus"/>
    <property type="evidence" value="ECO:0007669"/>
    <property type="project" value="TreeGrafter"/>
</dbReference>